<dbReference type="Pfam" id="PF02604">
    <property type="entry name" value="PhdYeFM_antitox"/>
    <property type="match status" value="1"/>
</dbReference>
<comment type="similarity">
    <text evidence="1 2">Belongs to the phD/YefM antitoxin family.</text>
</comment>
<keyword evidence="4" id="KW-1185">Reference proteome</keyword>
<name>A0A6F8VDT0_9PROT</name>
<sequence length="93" mass="10174">MRTTQWQLQDAKARFSEVVEAAMRGEPQHITRRGKDAVVALSEQAFEALQHSAQAAAPCFVAHLLAVPKDGGVFDRLSVAPREVDLEWGASLC</sequence>
<dbReference type="AlphaFoldDB" id="A0A6F8VDT0"/>
<evidence type="ECO:0000313" key="3">
    <source>
        <dbReference type="EMBL" id="BCB27834.1"/>
    </source>
</evidence>
<dbReference type="KEGG" id="slac:SKTS_27200"/>
<dbReference type="EMBL" id="AP022853">
    <property type="protein sequence ID" value="BCB27834.1"/>
    <property type="molecule type" value="Genomic_DNA"/>
</dbReference>
<dbReference type="Proteomes" id="UP000502260">
    <property type="component" value="Chromosome"/>
</dbReference>
<protein>
    <recommendedName>
        <fullName evidence="2">Antitoxin</fullName>
    </recommendedName>
</protein>
<organism evidence="3 4">
    <name type="scientific">Sulfurimicrobium lacus</name>
    <dbReference type="NCBI Taxonomy" id="2715678"/>
    <lineage>
        <taxon>Bacteria</taxon>
        <taxon>Pseudomonadati</taxon>
        <taxon>Pseudomonadota</taxon>
        <taxon>Betaproteobacteria</taxon>
        <taxon>Nitrosomonadales</taxon>
        <taxon>Sulfuricellaceae</taxon>
        <taxon>Sulfurimicrobium</taxon>
    </lineage>
</organism>
<dbReference type="NCBIfam" id="TIGR01552">
    <property type="entry name" value="phd_fam"/>
    <property type="match status" value="1"/>
</dbReference>
<reference evidence="4" key="1">
    <citation type="submission" date="2020-03" db="EMBL/GenBank/DDBJ databases">
        <title>Complete genome sequence of sulfur-oxidizing bacterium skT11.</title>
        <authorList>
            <person name="Kanda M."/>
            <person name="Kojima H."/>
            <person name="Fukui M."/>
        </authorList>
    </citation>
    <scope>NUCLEOTIDE SEQUENCE [LARGE SCALE GENOMIC DNA]</scope>
    <source>
        <strain evidence="4">skT11</strain>
    </source>
</reference>
<comment type="function">
    <text evidence="2">Antitoxin component of a type II toxin-antitoxin (TA) system.</text>
</comment>
<dbReference type="RefSeq" id="WP_173066187.1">
    <property type="nucleotide sequence ID" value="NZ_AP022853.1"/>
</dbReference>
<gene>
    <name evidence="3" type="ORF">SKTS_27200</name>
</gene>
<dbReference type="InterPro" id="IPR036165">
    <property type="entry name" value="YefM-like_sf"/>
</dbReference>
<dbReference type="Gene3D" id="3.40.1620.10">
    <property type="entry name" value="YefM-like domain"/>
    <property type="match status" value="1"/>
</dbReference>
<dbReference type="SUPFAM" id="SSF143120">
    <property type="entry name" value="YefM-like"/>
    <property type="match status" value="1"/>
</dbReference>
<evidence type="ECO:0000256" key="2">
    <source>
        <dbReference type="RuleBase" id="RU362080"/>
    </source>
</evidence>
<dbReference type="InterPro" id="IPR006442">
    <property type="entry name" value="Antitoxin_Phd/YefM"/>
</dbReference>
<evidence type="ECO:0000313" key="4">
    <source>
        <dbReference type="Proteomes" id="UP000502260"/>
    </source>
</evidence>
<evidence type="ECO:0000256" key="1">
    <source>
        <dbReference type="ARBA" id="ARBA00009981"/>
    </source>
</evidence>
<proteinExistence type="inferred from homology"/>
<accession>A0A6F8VDT0</accession>